<evidence type="ECO:0000259" key="6">
    <source>
        <dbReference type="Pfam" id="PF16901"/>
    </source>
</evidence>
<dbReference type="InterPro" id="IPR000447">
    <property type="entry name" value="G3P_DH_FAD-dep"/>
</dbReference>
<keyword evidence="2" id="KW-0285">Flavoprotein</keyword>
<dbReference type="InterPro" id="IPR031656">
    <property type="entry name" value="DAO_C"/>
</dbReference>
<dbReference type="Proteomes" id="UP000813068">
    <property type="component" value="Unassembled WGS sequence"/>
</dbReference>
<evidence type="ECO:0000259" key="5">
    <source>
        <dbReference type="Pfam" id="PF01266"/>
    </source>
</evidence>
<name>A0ABS6N0U5_9GAMM</name>
<dbReference type="EC" id="1.1.5.3" evidence="7"/>
<evidence type="ECO:0000313" key="8">
    <source>
        <dbReference type="Proteomes" id="UP000813068"/>
    </source>
</evidence>
<dbReference type="PANTHER" id="PTHR11985:SF15">
    <property type="entry name" value="GLYCEROL-3-PHOSPHATE DEHYDROGENASE, MITOCHONDRIAL"/>
    <property type="match status" value="1"/>
</dbReference>
<sequence>MTASQPISAPLAEVYDLAVIGGGINGCGIAADAAGRGLSVFLCEQHDLAAHTSSASSKLVHGGLRYLEHHEFRLVREALGEREVLLNMAPHLVRPLRFVLPHRPHLRPTWMIRAGLFLYDHLGVRHSLPGSRHLTFGPGCPLKAEIAEGFEYSDCWVDDARLVVANAISAREHGAHIHPRTRCVGARRSKGLWHLHLEREDGSLLSLRARALVNAAGPWVEQFLQETLHQSSTQHLRLIQGSHIVVPRLHDGEQAYILQNEDGRIVFVLPYQQRFSLIGTTDREYHGDPAAVQISDEEIDYLLAVVNAHFRQQISRNSIVSHFSGVRPLYDDAAGNPSAITRDYHLALASEHGSAPLLSVFGGKLTTYRKLAEAALEQLAPFFPHLQPAWTASSKLPGAEELDSVSKLAEDLCDSHGWLSPDLARRWAGSYGTRAWQLLEDVHCLMDMGENFGAGLYACEVDYLCREEWARSAEDILWRRSKLGLFLGPMQQQRLVRYLQTQHGEAAEQVRAIVHERLAPSYATPLLRLDDSATKRPAR</sequence>
<evidence type="ECO:0000256" key="2">
    <source>
        <dbReference type="ARBA" id="ARBA00022630"/>
    </source>
</evidence>
<dbReference type="Pfam" id="PF01266">
    <property type="entry name" value="DAO"/>
    <property type="match status" value="1"/>
</dbReference>
<accession>A0ABS6N0U5</accession>
<feature type="domain" description="Alpha-glycerophosphate oxidase C-terminal" evidence="6">
    <location>
        <begin position="391"/>
        <end position="486"/>
    </location>
</feature>
<proteinExistence type="predicted"/>
<reference evidence="7 8" key="1">
    <citation type="submission" date="2021-06" db="EMBL/GenBank/DDBJ databases">
        <title>Differences between aerobic and microaerobic xylene degrading microbial communities.</title>
        <authorList>
            <person name="Banerjee S."/>
            <person name="Tancsics A."/>
        </authorList>
    </citation>
    <scope>NUCLEOTIDE SEQUENCE [LARGE SCALE GENOMIC DNA]</scope>
    <source>
        <strain evidence="7 8">MAP12</strain>
    </source>
</reference>
<organism evidence="7 8">
    <name type="scientific">Geopseudomonas aromaticivorans</name>
    <dbReference type="NCBI Taxonomy" id="2849492"/>
    <lineage>
        <taxon>Bacteria</taxon>
        <taxon>Pseudomonadati</taxon>
        <taxon>Pseudomonadota</taxon>
        <taxon>Gammaproteobacteria</taxon>
        <taxon>Pseudomonadales</taxon>
        <taxon>Pseudomonadaceae</taxon>
        <taxon>Geopseudomonas</taxon>
    </lineage>
</organism>
<dbReference type="GO" id="GO:0004368">
    <property type="term" value="F:glycerol-3-phosphate dehydrogenase (quinone) activity"/>
    <property type="evidence" value="ECO:0007669"/>
    <property type="project" value="UniProtKB-EC"/>
</dbReference>
<comment type="cofactor">
    <cofactor evidence="1">
        <name>FAD</name>
        <dbReference type="ChEBI" id="CHEBI:57692"/>
    </cofactor>
</comment>
<dbReference type="EMBL" id="JAHRGL010000062">
    <property type="protein sequence ID" value="MBV2134679.1"/>
    <property type="molecule type" value="Genomic_DNA"/>
</dbReference>
<evidence type="ECO:0000313" key="7">
    <source>
        <dbReference type="EMBL" id="MBV2134679.1"/>
    </source>
</evidence>
<dbReference type="Pfam" id="PF16901">
    <property type="entry name" value="DAO_C"/>
    <property type="match status" value="1"/>
</dbReference>
<evidence type="ECO:0000256" key="3">
    <source>
        <dbReference type="ARBA" id="ARBA00022827"/>
    </source>
</evidence>
<evidence type="ECO:0000256" key="4">
    <source>
        <dbReference type="ARBA" id="ARBA00023002"/>
    </source>
</evidence>
<protein>
    <submittedName>
        <fullName evidence="7">Glycerol-3-phosphate dehydrogenase</fullName>
        <ecNumber evidence="7">1.1.5.3</ecNumber>
    </submittedName>
</protein>
<dbReference type="PANTHER" id="PTHR11985">
    <property type="entry name" value="GLYCEROL-3-PHOSPHATE DEHYDROGENASE"/>
    <property type="match status" value="1"/>
</dbReference>
<dbReference type="NCBIfam" id="NF008899">
    <property type="entry name" value="PRK12266.1"/>
    <property type="match status" value="1"/>
</dbReference>
<keyword evidence="4 7" id="KW-0560">Oxidoreductase</keyword>
<dbReference type="PROSITE" id="PS00977">
    <property type="entry name" value="FAD_G3PDH_1"/>
    <property type="match status" value="1"/>
</dbReference>
<dbReference type="InterPro" id="IPR006076">
    <property type="entry name" value="FAD-dep_OxRdtase"/>
</dbReference>
<evidence type="ECO:0000256" key="1">
    <source>
        <dbReference type="ARBA" id="ARBA00001974"/>
    </source>
</evidence>
<comment type="caution">
    <text evidence="7">The sequence shown here is derived from an EMBL/GenBank/DDBJ whole genome shotgun (WGS) entry which is preliminary data.</text>
</comment>
<keyword evidence="8" id="KW-1185">Reference proteome</keyword>
<gene>
    <name evidence="7" type="primary">glpD</name>
    <name evidence="7" type="ORF">KRX52_18060</name>
</gene>
<dbReference type="NCBIfam" id="NF009906">
    <property type="entry name" value="PRK13369.1"/>
    <property type="match status" value="1"/>
</dbReference>
<keyword evidence="3" id="KW-0274">FAD</keyword>
<feature type="domain" description="FAD dependent oxidoreductase" evidence="5">
    <location>
        <begin position="16"/>
        <end position="369"/>
    </location>
</feature>
<dbReference type="PROSITE" id="PS00978">
    <property type="entry name" value="FAD_G3PDH_2"/>
    <property type="match status" value="1"/>
</dbReference>